<gene>
    <name evidence="3" type="ORF">H2200_001699</name>
</gene>
<feature type="transmembrane region" description="Helical" evidence="2">
    <location>
        <begin position="149"/>
        <end position="181"/>
    </location>
</feature>
<evidence type="ECO:0000313" key="4">
    <source>
        <dbReference type="Proteomes" id="UP001172673"/>
    </source>
</evidence>
<dbReference type="AlphaFoldDB" id="A0AA39CPB6"/>
<feature type="region of interest" description="Disordered" evidence="1">
    <location>
        <begin position="1"/>
        <end position="21"/>
    </location>
</feature>
<feature type="transmembrane region" description="Helical" evidence="2">
    <location>
        <begin position="250"/>
        <end position="271"/>
    </location>
</feature>
<evidence type="ECO:0000256" key="2">
    <source>
        <dbReference type="SAM" id="Phobius"/>
    </source>
</evidence>
<name>A0AA39CPB6_9EURO</name>
<accession>A0AA39CPB6</accession>
<proteinExistence type="predicted"/>
<feature type="transmembrane region" description="Helical" evidence="2">
    <location>
        <begin position="102"/>
        <end position="129"/>
    </location>
</feature>
<feature type="transmembrane region" description="Helical" evidence="2">
    <location>
        <begin position="639"/>
        <end position="658"/>
    </location>
</feature>
<dbReference type="EMBL" id="JAPDRK010000002">
    <property type="protein sequence ID" value="KAJ9615624.1"/>
    <property type="molecule type" value="Genomic_DNA"/>
</dbReference>
<keyword evidence="4" id="KW-1185">Reference proteome</keyword>
<comment type="caution">
    <text evidence="3">The sequence shown here is derived from an EMBL/GenBank/DDBJ whole genome shotgun (WGS) entry which is preliminary data.</text>
</comment>
<feature type="compositionally biased region" description="Basic and acidic residues" evidence="1">
    <location>
        <begin position="695"/>
        <end position="707"/>
    </location>
</feature>
<organism evidence="3 4">
    <name type="scientific">Cladophialophora chaetospira</name>
    <dbReference type="NCBI Taxonomy" id="386627"/>
    <lineage>
        <taxon>Eukaryota</taxon>
        <taxon>Fungi</taxon>
        <taxon>Dikarya</taxon>
        <taxon>Ascomycota</taxon>
        <taxon>Pezizomycotina</taxon>
        <taxon>Eurotiomycetes</taxon>
        <taxon>Chaetothyriomycetidae</taxon>
        <taxon>Chaetothyriales</taxon>
        <taxon>Herpotrichiellaceae</taxon>
        <taxon>Cladophialophora</taxon>
    </lineage>
</organism>
<reference evidence="3" key="1">
    <citation type="submission" date="2022-10" db="EMBL/GenBank/DDBJ databases">
        <title>Culturing micro-colonial fungi from biological soil crusts in the Mojave desert and describing Neophaeococcomyces mojavensis, and introducing the new genera and species Taxawa tesnikishii.</title>
        <authorList>
            <person name="Kurbessoian T."/>
            <person name="Stajich J.E."/>
        </authorList>
    </citation>
    <scope>NUCLEOTIDE SEQUENCE</scope>
    <source>
        <strain evidence="3">TK_41</strain>
    </source>
</reference>
<evidence type="ECO:0000256" key="1">
    <source>
        <dbReference type="SAM" id="MobiDB-lite"/>
    </source>
</evidence>
<sequence length="742" mass="82410">MVSEVRKKSAELNTRDPSEDQIFDKLADCEADRMSASEASYKGRNPSESGRLTQFDDEFKRQSLQTKEITPNCDELSCADLDSVHDNGNPLRLSRQRRLKSIWMPYLAVVIPNLILPVALLCFVFGYKIDTGEDLFQFNTDIAKQHKGYYLVAFSVTRLAIISSCASTLAPFLTAPILLLWRVHTLRSFQKALSPESSCSLDYKNLPNFGMLLGLHTGSLDDLLKYLFQACAKIRPNKYRRQRRPPMSRPVHHTAAIAMVCIFIVICMWTADTVFHSLSNSVIIQTFDSSAGTTLSFGYAPTPQCQKFDRSNNLCLPCTWDLGDDISLLEFYTRGNEIFRLNSNVSEVTQIQPIGSDVSVLLPRSERISNRTDYKARTIGVAATCRPLTRTCNMKTMDVQTYTMFNCSDTFRGIIGKSPVSPTTQNFTILDPDTPPLDFKPSAYLQFGFYQDSPLSIPYNSVGWNVSADGWAVSAGDASTLPCPNDKDLPATVHMGVAGRFSASSAKAGVDLFKDPDLFTKLPIYSDFAFDCALEAYEVEYVWASGAVRNYTTRLGDAALLNMYIGQLSYFQQAASDDMTNDVLEMALQPDSQSMADTWAKLFSVRVLSTIGGYSMAVPNLQQQTRTEVLVAHVHIGSLWFLVGCGFATALFVTWITLRGLHLITIDPDILKGVEKMSFGAQLDERMGTTTNVSTRKEHAEDERPDAFNEKTECDLVGPERSFTGHSMATTIVPTASVARGI</sequence>
<keyword evidence="2" id="KW-1133">Transmembrane helix</keyword>
<dbReference type="Proteomes" id="UP001172673">
    <property type="component" value="Unassembled WGS sequence"/>
</dbReference>
<keyword evidence="2" id="KW-0472">Membrane</keyword>
<keyword evidence="2" id="KW-0812">Transmembrane</keyword>
<protein>
    <submittedName>
        <fullName evidence="3">Uncharacterized protein</fullName>
    </submittedName>
</protein>
<evidence type="ECO:0000313" key="3">
    <source>
        <dbReference type="EMBL" id="KAJ9615624.1"/>
    </source>
</evidence>
<feature type="region of interest" description="Disordered" evidence="1">
    <location>
        <begin position="688"/>
        <end position="707"/>
    </location>
</feature>